<sequence length="49" mass="5732">NFDIIRPDHRVYNACALDTSCIDMVHSYSEDFLCMEDDGRRIMYTKTLG</sequence>
<evidence type="ECO:0000313" key="1">
    <source>
        <dbReference type="EMBL" id="KKR86449.1"/>
    </source>
</evidence>
<proteinExistence type="predicted"/>
<gene>
    <name evidence="1" type="ORF">UU35_C0013G0024</name>
</gene>
<evidence type="ECO:0000313" key="2">
    <source>
        <dbReference type="Proteomes" id="UP000034616"/>
    </source>
</evidence>
<dbReference type="Proteomes" id="UP000034616">
    <property type="component" value="Unassembled WGS sequence"/>
</dbReference>
<dbReference type="AlphaFoldDB" id="A0A0G0UBT9"/>
<dbReference type="EMBL" id="LCAH01000013">
    <property type="protein sequence ID" value="KKR86449.1"/>
    <property type="molecule type" value="Genomic_DNA"/>
</dbReference>
<comment type="caution">
    <text evidence="1">The sequence shown here is derived from an EMBL/GenBank/DDBJ whole genome shotgun (WGS) entry which is preliminary data.</text>
</comment>
<organism evidence="1 2">
    <name type="scientific">Candidatus Uhrbacteria bacterium GW2011_GWC2_41_11</name>
    <dbReference type="NCBI Taxonomy" id="1618985"/>
    <lineage>
        <taxon>Bacteria</taxon>
        <taxon>Candidatus Uhriibacteriota</taxon>
    </lineage>
</organism>
<reference evidence="1 2" key="1">
    <citation type="journal article" date="2015" name="Nature">
        <title>rRNA introns, odd ribosomes, and small enigmatic genomes across a large radiation of phyla.</title>
        <authorList>
            <person name="Brown C.T."/>
            <person name="Hug L.A."/>
            <person name="Thomas B.C."/>
            <person name="Sharon I."/>
            <person name="Castelle C.J."/>
            <person name="Singh A."/>
            <person name="Wilkins M.J."/>
            <person name="Williams K.H."/>
            <person name="Banfield J.F."/>
        </authorList>
    </citation>
    <scope>NUCLEOTIDE SEQUENCE [LARGE SCALE GENOMIC DNA]</scope>
</reference>
<name>A0A0G0UBT9_9BACT</name>
<accession>A0A0G0UBT9</accession>
<protein>
    <submittedName>
        <fullName evidence="1">Uncharacterized protein</fullName>
    </submittedName>
</protein>
<feature type="non-terminal residue" evidence="1">
    <location>
        <position position="1"/>
    </location>
</feature>